<keyword evidence="1" id="KW-1133">Transmembrane helix</keyword>
<proteinExistence type="predicted"/>
<dbReference type="InterPro" id="IPR046124">
    <property type="entry name" value="DUF6121"/>
</dbReference>
<comment type="caution">
    <text evidence="2">The sequence shown here is derived from an EMBL/GenBank/DDBJ whole genome shotgun (WGS) entry which is preliminary data.</text>
</comment>
<dbReference type="EMBL" id="SOFL01000056">
    <property type="protein sequence ID" value="TFB96795.1"/>
    <property type="molecule type" value="Genomic_DNA"/>
</dbReference>
<dbReference type="Pfam" id="PF19616">
    <property type="entry name" value="DUF6121"/>
    <property type="match status" value="1"/>
</dbReference>
<keyword evidence="1" id="KW-0472">Membrane</keyword>
<reference evidence="2 3" key="1">
    <citation type="submission" date="2019-03" db="EMBL/GenBank/DDBJ databases">
        <title>Genomics of glacier-inhabiting Cryobacterium strains.</title>
        <authorList>
            <person name="Liu Q."/>
            <person name="Xin Y.-H."/>
        </authorList>
    </citation>
    <scope>NUCLEOTIDE SEQUENCE [LARGE SCALE GENOMIC DNA]</scope>
    <source>
        <strain evidence="2 3">RHLS22-1</strain>
    </source>
</reference>
<dbReference type="AlphaFoldDB" id="A0A4R8VXV2"/>
<dbReference type="Proteomes" id="UP000297907">
    <property type="component" value="Unassembled WGS sequence"/>
</dbReference>
<feature type="transmembrane region" description="Helical" evidence="1">
    <location>
        <begin position="124"/>
        <end position="144"/>
    </location>
</feature>
<evidence type="ECO:0000313" key="3">
    <source>
        <dbReference type="Proteomes" id="UP000297907"/>
    </source>
</evidence>
<keyword evidence="1" id="KW-0812">Transmembrane</keyword>
<evidence type="ECO:0000256" key="1">
    <source>
        <dbReference type="SAM" id="Phobius"/>
    </source>
</evidence>
<dbReference type="OrthoDB" id="5124736at2"/>
<protein>
    <submittedName>
        <fullName evidence="2">Uncharacterized protein</fullName>
    </submittedName>
</protein>
<sequence length="162" mass="16922">MRDYQKYAAILAVFATVLYAAVLVAAFGMISLATNLDVIADRSAGPLVGPTMSAAATVLVLLMLMLFGLRTPPDKQRVAVGFAVATGVTAYALFISTGAILVAAGNGEPLAGLLFSGSMLGSPFAISVGVLAFLVALTYSILLASRYGEHGRPLWPWERRGE</sequence>
<feature type="transmembrane region" description="Helical" evidence="1">
    <location>
        <begin position="79"/>
        <end position="104"/>
    </location>
</feature>
<gene>
    <name evidence="2" type="ORF">E3O42_16795</name>
</gene>
<organism evidence="2 3">
    <name type="scientific">Cryobacterium adonitolivorans</name>
    <dbReference type="NCBI Taxonomy" id="1259189"/>
    <lineage>
        <taxon>Bacteria</taxon>
        <taxon>Bacillati</taxon>
        <taxon>Actinomycetota</taxon>
        <taxon>Actinomycetes</taxon>
        <taxon>Micrococcales</taxon>
        <taxon>Microbacteriaceae</taxon>
        <taxon>Cryobacterium</taxon>
    </lineage>
</organism>
<accession>A0A4R8VXV2</accession>
<keyword evidence="3" id="KW-1185">Reference proteome</keyword>
<feature type="transmembrane region" description="Helical" evidence="1">
    <location>
        <begin position="7"/>
        <end position="27"/>
    </location>
</feature>
<dbReference type="RefSeq" id="WP_134455189.1">
    <property type="nucleotide sequence ID" value="NZ_SOFL01000056.1"/>
</dbReference>
<name>A0A4R8VXV2_9MICO</name>
<feature type="transmembrane region" description="Helical" evidence="1">
    <location>
        <begin position="47"/>
        <end position="67"/>
    </location>
</feature>
<evidence type="ECO:0000313" key="2">
    <source>
        <dbReference type="EMBL" id="TFB96795.1"/>
    </source>
</evidence>